<accession>A0A6G0SE99</accession>
<sequence>MAPARSIYRDSLWMTGLAAVQQLISPEPHPQKLHMVRALHCLLLFVGPIAMVWQQGSQWMETQPLAGALERAAIRVERARHGHFCLEWLPYVIEDDLRLYTEGGTVARPATAYRAICPRGARLQDVVHWRWSPKGNLVVTQPGKRTTRDRRGQIGRMMLLLVMNFPQFLFASVHRDRVRYTLRPAATSSIPLELGADGWVGTAHTVPPATLHGQVESRRGLVLVVRKAIGGRTRLQQVLPHSCLDRIVCLRQGKGWWPQTRKEFKRIISRQVTKRGITRPFIGTHEGSGTLSMD</sequence>
<dbReference type="Proteomes" id="UP000486351">
    <property type="component" value="Unassembled WGS sequence"/>
</dbReference>
<gene>
    <name evidence="1" type="ORF">PF008_g3656</name>
</gene>
<reference evidence="1 2" key="1">
    <citation type="submission" date="2018-09" db="EMBL/GenBank/DDBJ databases">
        <title>Genomic investigation of the strawberry pathogen Phytophthora fragariae indicates pathogenicity is determined by transcriptional variation in three key races.</title>
        <authorList>
            <person name="Adams T.M."/>
            <person name="Armitage A.D."/>
            <person name="Sobczyk M.K."/>
            <person name="Bates H.J."/>
            <person name="Dunwell J.M."/>
            <person name="Nellist C.F."/>
            <person name="Harrison R.J."/>
        </authorList>
    </citation>
    <scope>NUCLEOTIDE SEQUENCE [LARGE SCALE GENOMIC DNA]</scope>
    <source>
        <strain evidence="1 2">NOV-77</strain>
    </source>
</reference>
<dbReference type="EMBL" id="QXFY01000114">
    <property type="protein sequence ID" value="KAE9356346.1"/>
    <property type="molecule type" value="Genomic_DNA"/>
</dbReference>
<protein>
    <submittedName>
        <fullName evidence="1">Uncharacterized protein</fullName>
    </submittedName>
</protein>
<comment type="caution">
    <text evidence="1">The sequence shown here is derived from an EMBL/GenBank/DDBJ whole genome shotgun (WGS) entry which is preliminary data.</text>
</comment>
<dbReference type="AlphaFoldDB" id="A0A6G0SE99"/>
<proteinExistence type="predicted"/>
<evidence type="ECO:0000313" key="1">
    <source>
        <dbReference type="EMBL" id="KAE9356346.1"/>
    </source>
</evidence>
<organism evidence="1 2">
    <name type="scientific">Phytophthora fragariae</name>
    <dbReference type="NCBI Taxonomy" id="53985"/>
    <lineage>
        <taxon>Eukaryota</taxon>
        <taxon>Sar</taxon>
        <taxon>Stramenopiles</taxon>
        <taxon>Oomycota</taxon>
        <taxon>Peronosporomycetes</taxon>
        <taxon>Peronosporales</taxon>
        <taxon>Peronosporaceae</taxon>
        <taxon>Phytophthora</taxon>
    </lineage>
</organism>
<name>A0A6G0SE99_9STRA</name>
<evidence type="ECO:0000313" key="2">
    <source>
        <dbReference type="Proteomes" id="UP000486351"/>
    </source>
</evidence>